<feature type="domain" description="Reverse transcriptase zinc-binding" evidence="3">
    <location>
        <begin position="1048"/>
        <end position="1138"/>
    </location>
</feature>
<dbReference type="Gramene" id="evm.model.02.704">
    <property type="protein sequence ID" value="cds.evm.model.02.704"/>
    <property type="gene ID" value="evm.TU.02.704"/>
</dbReference>
<keyword evidence="5" id="KW-1185">Reference proteome</keyword>
<sequence length="1199" mass="137286">MDQQYAAMSLGDDDDGFLMYVNDTVDTIDFDDKWCLVGRFLTDRTIDFEAMQHKMASLWRPVRDRVMEGSPWTFDRIPLIFERLKSGENPRSIIPMELIFWVQIHGLKAGFRSERVLKDLGNYMGSYVKMDPNNFLSGWRDYLRPYNLDMKAPPRRRTHSMGARWLRTEMAVKTSGESSATPAIDRSTTITKAVPSEEIIMGENQGVDGGSDAIMGNQDSVEGEGINGNKKGKSIVTENGSEEDDGQIILEQKRRRVTIVCQEDKQGGNRYPRGLIEGFLQVLSDCELIDMEIIGHPYTWEKNRGGGNWVEVRLDRALISSSWFQMFSNAKLYNLHHSTSDHSPIFLEPEIPVQMGGTRSFKFENAWLKEPMCFQIIQGCWEETNGEDIWAKQQLCVDKLGEWGKTITGNFKRRINACKRELDLLKHRRDGVSVERYKEVKKQLLKVIDQKETYWKQRAKQFWLKEGDQNTKYFHAAANTRRRTNSIHQLKNEQGVDVIWNSGLELVITDYFAQLFSSSSSITQPVVECVDRMVTPEMNETFLLTVTEDEVRTAIFGMHPDKSPGPDGLTPAFYQKNWAVVGLDVVKLVQRFFTSGKFENDINKANVVLIPKKRNHERMTDLRPIALCNVLYKTITKVMANRLKPIMDRIVSQHQSAFIPGRLITDNIMVSFEVLHYLKRKRRGKEGFMALKLDMSKAYDRIEWKYLEEILLRLGFEHGWIALMMERVRSASYLIVHGGKTMGPIIPQRGIRQATMEEALKVRELLTLFEQASGQQVNFGKSSIFYSTNTNLAIRNSIGSFLQMVVADENSMYLGLPSTMGRRKEVLIKTVAQALPSYAMSVFLLRLDISHEMEQCMAKFWWKTTNSKESGIHWKSWEKLCQHKSVGGLSFRNLRDHNIALLGKQGWRLLTNSNSLVSRIFKARYYPNGTYLSASIGNNPSFIWRSIFEAQKVVKMGARWRIGIDSQVPVKGEPWLSLEENPFITSTHPVLDSAVVGNLMEIGSGSWDMELLQDVFNNRDIASITAVPILQVAAVDSFTWHFELSGTYSVKSAFHLLQKEKGAWDTVEASKFWNELWRLKIPPKIKNLIWRRRTNCLPTKVQLITKRVQVDSLCPVCDSHNETIMHVLAFCPIAAQCWEKAAIRIPTQQDTSFLDCQEYGYGMVARDEHGFMLEATSRLCHGCVRPELAEAIGVREALS</sequence>
<evidence type="ECO:0000259" key="3">
    <source>
        <dbReference type="Pfam" id="PF13966"/>
    </source>
</evidence>
<dbReference type="SUPFAM" id="SSF56219">
    <property type="entry name" value="DNase I-like"/>
    <property type="match status" value="1"/>
</dbReference>
<dbReference type="InterPro" id="IPR000477">
    <property type="entry name" value="RT_dom"/>
</dbReference>
<dbReference type="EnsemblPlants" id="evm.model.02.704">
    <property type="protein sequence ID" value="cds.evm.model.02.704"/>
    <property type="gene ID" value="evm.TU.02.704"/>
</dbReference>
<dbReference type="EMBL" id="UZAU01000130">
    <property type="status" value="NOT_ANNOTATED_CDS"/>
    <property type="molecule type" value="Genomic_DNA"/>
</dbReference>
<protein>
    <recommendedName>
        <fullName evidence="6">Reverse transcriptase domain-containing protein</fullName>
    </recommendedName>
</protein>
<dbReference type="InterPro" id="IPR043502">
    <property type="entry name" value="DNA/RNA_pol_sf"/>
</dbReference>
<accession>A0A803P267</accession>
<dbReference type="PANTHER" id="PTHR33116">
    <property type="entry name" value="REVERSE TRANSCRIPTASE ZINC-BINDING DOMAIN-CONTAINING PROTEIN-RELATED-RELATED"/>
    <property type="match status" value="1"/>
</dbReference>
<organism evidence="4 5">
    <name type="scientific">Cannabis sativa</name>
    <name type="common">Hemp</name>
    <name type="synonym">Marijuana</name>
    <dbReference type="NCBI Taxonomy" id="3483"/>
    <lineage>
        <taxon>Eukaryota</taxon>
        <taxon>Viridiplantae</taxon>
        <taxon>Streptophyta</taxon>
        <taxon>Embryophyta</taxon>
        <taxon>Tracheophyta</taxon>
        <taxon>Spermatophyta</taxon>
        <taxon>Magnoliopsida</taxon>
        <taxon>eudicotyledons</taxon>
        <taxon>Gunneridae</taxon>
        <taxon>Pentapetalae</taxon>
        <taxon>rosids</taxon>
        <taxon>fabids</taxon>
        <taxon>Rosales</taxon>
        <taxon>Cannabaceae</taxon>
        <taxon>Cannabis</taxon>
    </lineage>
</organism>
<evidence type="ECO:0000259" key="2">
    <source>
        <dbReference type="Pfam" id="PF00078"/>
    </source>
</evidence>
<dbReference type="Gene3D" id="3.60.10.10">
    <property type="entry name" value="Endonuclease/exonuclease/phosphatase"/>
    <property type="match status" value="1"/>
</dbReference>
<evidence type="ECO:0000313" key="4">
    <source>
        <dbReference type="EnsemblPlants" id="cds.evm.model.02.704"/>
    </source>
</evidence>
<reference evidence="4" key="2">
    <citation type="submission" date="2021-03" db="UniProtKB">
        <authorList>
            <consortium name="EnsemblPlants"/>
        </authorList>
    </citation>
    <scope>IDENTIFICATION</scope>
</reference>
<dbReference type="Pfam" id="PF00078">
    <property type="entry name" value="RVT_1"/>
    <property type="match status" value="1"/>
</dbReference>
<evidence type="ECO:0000256" key="1">
    <source>
        <dbReference type="SAM" id="MobiDB-lite"/>
    </source>
</evidence>
<dbReference type="SUPFAM" id="SSF56672">
    <property type="entry name" value="DNA/RNA polymerases"/>
    <property type="match status" value="1"/>
</dbReference>
<dbReference type="PANTHER" id="PTHR33116:SF86">
    <property type="entry name" value="REVERSE TRANSCRIPTASE DOMAIN-CONTAINING PROTEIN"/>
    <property type="match status" value="1"/>
</dbReference>
<evidence type="ECO:0000313" key="5">
    <source>
        <dbReference type="Proteomes" id="UP000596661"/>
    </source>
</evidence>
<evidence type="ECO:0008006" key="6">
    <source>
        <dbReference type="Google" id="ProtNLM"/>
    </source>
</evidence>
<dbReference type="CDD" id="cd01650">
    <property type="entry name" value="RT_nLTR_like"/>
    <property type="match status" value="1"/>
</dbReference>
<reference evidence="4" key="1">
    <citation type="submission" date="2018-11" db="EMBL/GenBank/DDBJ databases">
        <authorList>
            <person name="Grassa J C."/>
        </authorList>
    </citation>
    <scope>NUCLEOTIDE SEQUENCE [LARGE SCALE GENOMIC DNA]</scope>
</reference>
<dbReference type="InterPro" id="IPR036691">
    <property type="entry name" value="Endo/exonu/phosph_ase_sf"/>
</dbReference>
<dbReference type="AlphaFoldDB" id="A0A803P267"/>
<dbReference type="Proteomes" id="UP000596661">
    <property type="component" value="Chromosome 2"/>
</dbReference>
<feature type="region of interest" description="Disordered" evidence="1">
    <location>
        <begin position="220"/>
        <end position="246"/>
    </location>
</feature>
<dbReference type="InterPro" id="IPR026960">
    <property type="entry name" value="RVT-Znf"/>
</dbReference>
<name>A0A803P267_CANSA</name>
<dbReference type="Pfam" id="PF13966">
    <property type="entry name" value="zf-RVT"/>
    <property type="match status" value="1"/>
</dbReference>
<feature type="domain" description="Reverse transcriptase" evidence="2">
    <location>
        <begin position="610"/>
        <end position="752"/>
    </location>
</feature>
<proteinExistence type="predicted"/>